<dbReference type="EMBL" id="VRLW01000001">
    <property type="protein sequence ID" value="KAA1258920.1"/>
    <property type="molecule type" value="Genomic_DNA"/>
</dbReference>
<sequence>MNADFHLRCRAQGQNSTAKTQQPMLAHCRSACSGSLAAGSVFISFQTRRMGSAGRKSIRRLGLLISSQPVLAIFAGRCWWGVGKESEEAPFVQAVMDPMEVGRREPMDCALGEGGC</sequence>
<protein>
    <submittedName>
        <fullName evidence="1">Uncharacterized protein</fullName>
    </submittedName>
</protein>
<dbReference type="Proteomes" id="UP000322699">
    <property type="component" value="Unassembled WGS sequence"/>
</dbReference>
<reference evidence="1 2" key="1">
    <citation type="submission" date="2019-08" db="EMBL/GenBank/DDBJ databases">
        <title>Deep-cultivation of Planctomycetes and their phenomic and genomic characterization uncovers novel biology.</title>
        <authorList>
            <person name="Wiegand S."/>
            <person name="Jogler M."/>
            <person name="Boedeker C."/>
            <person name="Pinto D."/>
            <person name="Vollmers J."/>
            <person name="Rivas-Marin E."/>
            <person name="Kohn T."/>
            <person name="Peeters S.H."/>
            <person name="Heuer A."/>
            <person name="Rast P."/>
            <person name="Oberbeckmann S."/>
            <person name="Bunk B."/>
            <person name="Jeske O."/>
            <person name="Meyerdierks A."/>
            <person name="Storesund J.E."/>
            <person name="Kallscheuer N."/>
            <person name="Luecker S."/>
            <person name="Lage O.M."/>
            <person name="Pohl T."/>
            <person name="Merkel B.J."/>
            <person name="Hornburger P."/>
            <person name="Mueller R.-W."/>
            <person name="Bruemmer F."/>
            <person name="Labrenz M."/>
            <person name="Spormann A.M."/>
            <person name="Op Den Camp H."/>
            <person name="Overmann J."/>
            <person name="Amann R."/>
            <person name="Jetten M.S.M."/>
            <person name="Mascher T."/>
            <person name="Medema M.H."/>
            <person name="Devos D.P."/>
            <person name="Kaster A.-K."/>
            <person name="Ovreas L."/>
            <person name="Rohde M."/>
            <person name="Galperin M.Y."/>
            <person name="Jogler C."/>
        </authorList>
    </citation>
    <scope>NUCLEOTIDE SEQUENCE [LARGE SCALE GENOMIC DNA]</scope>
    <source>
        <strain evidence="1 2">LF1</strain>
    </source>
</reference>
<gene>
    <name evidence="1" type="ORF">LF1_14440</name>
</gene>
<evidence type="ECO:0000313" key="1">
    <source>
        <dbReference type="EMBL" id="KAA1258920.1"/>
    </source>
</evidence>
<organism evidence="1 2">
    <name type="scientific">Rubripirellula obstinata</name>
    <dbReference type="NCBI Taxonomy" id="406547"/>
    <lineage>
        <taxon>Bacteria</taxon>
        <taxon>Pseudomonadati</taxon>
        <taxon>Planctomycetota</taxon>
        <taxon>Planctomycetia</taxon>
        <taxon>Pirellulales</taxon>
        <taxon>Pirellulaceae</taxon>
        <taxon>Rubripirellula</taxon>
    </lineage>
</organism>
<accession>A0A5B1CH71</accession>
<comment type="caution">
    <text evidence="1">The sequence shown here is derived from an EMBL/GenBank/DDBJ whole genome shotgun (WGS) entry which is preliminary data.</text>
</comment>
<dbReference type="AlphaFoldDB" id="A0A5B1CH71"/>
<evidence type="ECO:0000313" key="2">
    <source>
        <dbReference type="Proteomes" id="UP000322699"/>
    </source>
</evidence>
<proteinExistence type="predicted"/>
<name>A0A5B1CH71_9BACT</name>
<keyword evidence="2" id="KW-1185">Reference proteome</keyword>